<protein>
    <submittedName>
        <fullName evidence="1">Uncharacterized protein</fullName>
    </submittedName>
</protein>
<reference evidence="1" key="1">
    <citation type="journal article" date="2020" name="Nature">
        <title>Giant virus diversity and host interactions through global metagenomics.</title>
        <authorList>
            <person name="Schulz F."/>
            <person name="Roux S."/>
            <person name="Paez-Espino D."/>
            <person name="Jungbluth S."/>
            <person name="Walsh D.A."/>
            <person name="Denef V.J."/>
            <person name="McMahon K.D."/>
            <person name="Konstantinidis K.T."/>
            <person name="Eloe-Fadrosh E.A."/>
            <person name="Kyrpides N.C."/>
            <person name="Woyke T."/>
        </authorList>
    </citation>
    <scope>NUCLEOTIDE SEQUENCE</scope>
    <source>
        <strain evidence="1">GVMAG-M-3300010157-4</strain>
    </source>
</reference>
<sequence>MTNTHSNIGFLFVQSNYFKKRFQLFDTSVSNNTLGV</sequence>
<evidence type="ECO:0000313" key="1">
    <source>
        <dbReference type="EMBL" id="QHS87371.1"/>
    </source>
</evidence>
<proteinExistence type="predicted"/>
<organism evidence="1">
    <name type="scientific">viral metagenome</name>
    <dbReference type="NCBI Taxonomy" id="1070528"/>
    <lineage>
        <taxon>unclassified sequences</taxon>
        <taxon>metagenomes</taxon>
        <taxon>organismal metagenomes</taxon>
    </lineage>
</organism>
<dbReference type="EMBL" id="MN739080">
    <property type="protein sequence ID" value="QHS87371.1"/>
    <property type="molecule type" value="Genomic_DNA"/>
</dbReference>
<name>A0A6C0B6R1_9ZZZZ</name>
<dbReference type="AlphaFoldDB" id="A0A6C0B6R1"/>
<accession>A0A6C0B6R1</accession>